<dbReference type="InterPro" id="IPR023997">
    <property type="entry name" value="TonB-dep_OMP_SusC/RagA_CS"/>
</dbReference>
<dbReference type="NCBIfam" id="TIGR04056">
    <property type="entry name" value="OMP_RagA_SusC"/>
    <property type="match status" value="1"/>
</dbReference>
<reference evidence="14" key="2">
    <citation type="journal article" date="2018" name="BMC Genomics">
        <title>Whole genome sequencing and function prediction of 133 gut anaerobes isolated from chicken caecum in pure cultures.</title>
        <authorList>
            <person name="Medvecky M."/>
            <person name="Cejkova D."/>
            <person name="Polansky O."/>
            <person name="Karasova D."/>
            <person name="Kubasova T."/>
            <person name="Cizek A."/>
            <person name="Rychlik I."/>
        </authorList>
    </citation>
    <scope>NUCLEOTIDE SEQUENCE</scope>
    <source>
        <strain evidence="14">An67</strain>
    </source>
</reference>
<evidence type="ECO:0000256" key="3">
    <source>
        <dbReference type="ARBA" id="ARBA00022452"/>
    </source>
</evidence>
<feature type="chain" id="PRO_5036030088" evidence="10">
    <location>
        <begin position="26"/>
        <end position="1028"/>
    </location>
</feature>
<gene>
    <name evidence="14" type="ORF">B5G17_08605</name>
    <name evidence="13" type="ORF">GAQ44_03150</name>
</gene>
<evidence type="ECO:0000313" key="16">
    <source>
        <dbReference type="Proteomes" id="UP000487221"/>
    </source>
</evidence>
<dbReference type="SUPFAM" id="SSF56935">
    <property type="entry name" value="Porins"/>
    <property type="match status" value="1"/>
</dbReference>
<dbReference type="InterPro" id="IPR037066">
    <property type="entry name" value="Plug_dom_sf"/>
</dbReference>
<evidence type="ECO:0000256" key="10">
    <source>
        <dbReference type="SAM" id="SignalP"/>
    </source>
</evidence>
<feature type="domain" description="TonB-dependent receptor plug" evidence="12">
    <location>
        <begin position="116"/>
        <end position="238"/>
    </location>
</feature>
<evidence type="ECO:0000313" key="14">
    <source>
        <dbReference type="EMBL" id="OUN55736.1"/>
    </source>
</evidence>
<name>A0A1Y3V3V8_BACUN</name>
<dbReference type="Gene3D" id="2.60.40.1120">
    <property type="entry name" value="Carboxypeptidase-like, regulatory domain"/>
    <property type="match status" value="1"/>
</dbReference>
<dbReference type="Pfam" id="PF00593">
    <property type="entry name" value="TonB_dep_Rec_b-barrel"/>
    <property type="match status" value="1"/>
</dbReference>
<dbReference type="PROSITE" id="PS52016">
    <property type="entry name" value="TONB_DEPENDENT_REC_3"/>
    <property type="match status" value="1"/>
</dbReference>
<evidence type="ECO:0000259" key="12">
    <source>
        <dbReference type="Pfam" id="PF07715"/>
    </source>
</evidence>
<evidence type="ECO:0000256" key="1">
    <source>
        <dbReference type="ARBA" id="ARBA00004571"/>
    </source>
</evidence>
<reference evidence="15" key="1">
    <citation type="submission" date="2017-04" db="EMBL/GenBank/DDBJ databases">
        <title>Function of individual gut microbiota members based on whole genome sequencing of pure cultures obtained from chicken caecum.</title>
        <authorList>
            <person name="Medvecky M."/>
            <person name="Cejkova D."/>
            <person name="Polansky O."/>
            <person name="Karasova D."/>
            <person name="Kubasova T."/>
            <person name="Cizek A."/>
            <person name="Rychlik I."/>
        </authorList>
    </citation>
    <scope>NUCLEOTIDE SEQUENCE [LARGE SCALE GENOMIC DNA]</scope>
    <source>
        <strain evidence="15">An67</strain>
    </source>
</reference>
<protein>
    <submittedName>
        <fullName evidence="14">SusC/RagA family TonB-linked outer membrane protein</fullName>
    </submittedName>
    <submittedName>
        <fullName evidence="13">TonB-dependent receptor</fullName>
    </submittedName>
</protein>
<evidence type="ECO:0000313" key="15">
    <source>
        <dbReference type="Proteomes" id="UP000196329"/>
    </source>
</evidence>
<evidence type="ECO:0000256" key="5">
    <source>
        <dbReference type="ARBA" id="ARBA00023077"/>
    </source>
</evidence>
<keyword evidence="6 8" id="KW-0472">Membrane</keyword>
<comment type="subcellular location">
    <subcellularLocation>
        <location evidence="1 8">Cell outer membrane</location>
        <topology evidence="1 8">Multi-pass membrane protein</topology>
    </subcellularLocation>
</comment>
<feature type="signal peptide" evidence="10">
    <location>
        <begin position="1"/>
        <end position="25"/>
    </location>
</feature>
<evidence type="ECO:0000256" key="9">
    <source>
        <dbReference type="RuleBase" id="RU003357"/>
    </source>
</evidence>
<dbReference type="InterPro" id="IPR008969">
    <property type="entry name" value="CarboxyPept-like_regulatory"/>
</dbReference>
<dbReference type="InterPro" id="IPR000531">
    <property type="entry name" value="Beta-barrel_TonB"/>
</dbReference>
<dbReference type="AlphaFoldDB" id="A0A1Y3V3V8"/>
<evidence type="ECO:0000256" key="7">
    <source>
        <dbReference type="ARBA" id="ARBA00023237"/>
    </source>
</evidence>
<dbReference type="EMBL" id="NFHS01000003">
    <property type="protein sequence ID" value="OUN55736.1"/>
    <property type="molecule type" value="Genomic_DNA"/>
</dbReference>
<dbReference type="RefSeq" id="WP_087332607.1">
    <property type="nucleotide sequence ID" value="NZ_NFHS01000003.1"/>
</dbReference>
<accession>A0A1Y3V3V8</accession>
<comment type="similarity">
    <text evidence="8 9">Belongs to the TonB-dependent receptor family.</text>
</comment>
<keyword evidence="5 9" id="KW-0798">TonB box</keyword>
<reference evidence="13 16" key="3">
    <citation type="journal article" date="2019" name="Nat. Med.">
        <title>A library of human gut bacterial isolates paired with longitudinal multiomics data enables mechanistic microbiome research.</title>
        <authorList>
            <person name="Poyet M."/>
            <person name="Groussin M."/>
            <person name="Gibbons S.M."/>
            <person name="Avila-Pacheco J."/>
            <person name="Jiang X."/>
            <person name="Kearney S.M."/>
            <person name="Perrotta A.R."/>
            <person name="Berdy B."/>
            <person name="Zhao S."/>
            <person name="Lieberman T.D."/>
            <person name="Swanson P.K."/>
            <person name="Smith M."/>
            <person name="Roesemann S."/>
            <person name="Alexander J.E."/>
            <person name="Rich S.A."/>
            <person name="Livny J."/>
            <person name="Vlamakis H."/>
            <person name="Clish C."/>
            <person name="Bullock K."/>
            <person name="Deik A."/>
            <person name="Scott J."/>
            <person name="Pierce K.A."/>
            <person name="Xavier R.J."/>
            <person name="Alm E.J."/>
        </authorList>
    </citation>
    <scope>NUCLEOTIDE SEQUENCE [LARGE SCALE GENOMIC DNA]</scope>
    <source>
        <strain evidence="13 16">BIOML-A19</strain>
    </source>
</reference>
<dbReference type="EMBL" id="WCTY01000004">
    <property type="protein sequence ID" value="KAB4187054.1"/>
    <property type="molecule type" value="Genomic_DNA"/>
</dbReference>
<dbReference type="Proteomes" id="UP000196329">
    <property type="component" value="Unassembled WGS sequence"/>
</dbReference>
<dbReference type="Gene3D" id="2.170.130.10">
    <property type="entry name" value="TonB-dependent receptor, plug domain"/>
    <property type="match status" value="1"/>
</dbReference>
<dbReference type="Pfam" id="PF13715">
    <property type="entry name" value="CarbopepD_reg_2"/>
    <property type="match status" value="1"/>
</dbReference>
<keyword evidence="13" id="KW-0675">Receptor</keyword>
<feature type="domain" description="TonB-dependent receptor-like beta-barrel" evidence="11">
    <location>
        <begin position="416"/>
        <end position="993"/>
    </location>
</feature>
<evidence type="ECO:0000256" key="6">
    <source>
        <dbReference type="ARBA" id="ARBA00023136"/>
    </source>
</evidence>
<evidence type="ECO:0000256" key="4">
    <source>
        <dbReference type="ARBA" id="ARBA00022692"/>
    </source>
</evidence>
<evidence type="ECO:0000259" key="11">
    <source>
        <dbReference type="Pfam" id="PF00593"/>
    </source>
</evidence>
<evidence type="ECO:0000313" key="13">
    <source>
        <dbReference type="EMBL" id="KAB4187054.1"/>
    </source>
</evidence>
<evidence type="ECO:0000256" key="8">
    <source>
        <dbReference type="PROSITE-ProRule" id="PRU01360"/>
    </source>
</evidence>
<keyword evidence="2 8" id="KW-0813">Transport</keyword>
<dbReference type="NCBIfam" id="TIGR04057">
    <property type="entry name" value="SusC_RagA_signa"/>
    <property type="match status" value="1"/>
</dbReference>
<comment type="caution">
    <text evidence="14">The sequence shown here is derived from an EMBL/GenBank/DDBJ whole genome shotgun (WGS) entry which is preliminary data.</text>
</comment>
<dbReference type="Gene3D" id="2.40.170.20">
    <property type="entry name" value="TonB-dependent receptor, beta-barrel domain"/>
    <property type="match status" value="1"/>
</dbReference>
<keyword evidence="10" id="KW-0732">Signal</keyword>
<proteinExistence type="inferred from homology"/>
<dbReference type="Pfam" id="PF07715">
    <property type="entry name" value="Plug"/>
    <property type="match status" value="1"/>
</dbReference>
<dbReference type="InterPro" id="IPR036942">
    <property type="entry name" value="Beta-barrel_TonB_sf"/>
</dbReference>
<dbReference type="InterPro" id="IPR039426">
    <property type="entry name" value="TonB-dep_rcpt-like"/>
</dbReference>
<keyword evidence="4 8" id="KW-0812">Transmembrane</keyword>
<dbReference type="Proteomes" id="UP000487221">
    <property type="component" value="Unassembled WGS sequence"/>
</dbReference>
<keyword evidence="7 8" id="KW-0998">Cell outer membrane</keyword>
<dbReference type="SUPFAM" id="SSF49464">
    <property type="entry name" value="Carboxypeptidase regulatory domain-like"/>
    <property type="match status" value="1"/>
</dbReference>
<dbReference type="InterPro" id="IPR023996">
    <property type="entry name" value="TonB-dep_OMP_SusC/RagA"/>
</dbReference>
<organism evidence="14 15">
    <name type="scientific">Bacteroides uniformis</name>
    <dbReference type="NCBI Taxonomy" id="820"/>
    <lineage>
        <taxon>Bacteria</taxon>
        <taxon>Pseudomonadati</taxon>
        <taxon>Bacteroidota</taxon>
        <taxon>Bacteroidia</taxon>
        <taxon>Bacteroidales</taxon>
        <taxon>Bacteroidaceae</taxon>
        <taxon>Bacteroides</taxon>
    </lineage>
</organism>
<dbReference type="InterPro" id="IPR012910">
    <property type="entry name" value="Plug_dom"/>
</dbReference>
<sequence length="1028" mass="113079">MKNYILSRIMMAFAVIVLSALPALAQITVTGTVTDKAGEPLIGASVLVVGTQNGSATDIDGNFTLKNVAEGAIIRASYVTYKEQEQKATSKMHFVLEENSELLDEVVIVGYGSMKKSNLSGAVASVKADDLPSAGSASVGEMLRGRAAGMNITSSTAAPGGQMSIAIRGGLSGQQPLVVIDGVPQAPHSKVSAGTIYSGAAKDNSGLINLNPNDIESIDVLKDASAAAIYGSDASGGVILITTKRGKEGRPEISYSGSVAFSHIKDAPDFMDARQFMITQNQVFEELGRGNEKKFTQSQIDNFVGEGTDWMEEVTRTGIVNEHNLSVTAGGKSTKTLFSLSYYDHQGLVKNNSMNRITGRLNVDQEFGKYVKGGINSSFSQIKYNDVPTGDSRQEKSAVLYSAMTFIPTVPVRDADGNFSVNPIRDIYPNPVSLLDIYDKTATKNLYASGYWEYKPWSFLNIRATAGVDISWTQADQYTPTTTKHGFSLNGEASKQNANSQMNLINVIANFNKTFAEKHDINVMAGWEYKKQSWDGMGIIARDFPFDAPLMNNIGSSQQEKPTISSYRGTNEMASWIGRVNYTLLNRYILTANLRVDGSSNFSEEHQWGAFPGLSAAWKINEEAWLRNLEWLTTLKLRGGWGQTGNAGNLTGINTFYSVMQGAWAPGGSPVNGVGLSKIGNPNLKWETLTDINVGLDAGFFNNRLQVSVDAYQRTRSNVILSKQLMSYHEVTTIDYNSKEKYRSRGIDIGIHSINMASRDFSWSTDLNLSFYKNQTISRDPDFIPAAYQPMVQDWGDIYGWRTDGLIQQGETYAHLSNSGAGAIKYLDLNGYRLDDKGERMRDVNGRYILSGEPDGLLDDADYVILYNSTPIPFSINNTLTWKNWDANIYIYGSLRGRKINDVKHQSVYGLEDITYGVNVLTDVMDRWRPDHQDGSMPGVAEAKSGFAPSKSDFFYENAWYLRIDNISVGYTFPTKWFNDKVKNLRLYGAVRNIGVITPYKGMDPETGNGIGAYPNNFQVAVGIDLKF</sequence>
<keyword evidence="3 8" id="KW-1134">Transmembrane beta strand</keyword>
<evidence type="ECO:0000256" key="2">
    <source>
        <dbReference type="ARBA" id="ARBA00022448"/>
    </source>
</evidence>
<dbReference type="GO" id="GO:0009279">
    <property type="term" value="C:cell outer membrane"/>
    <property type="evidence" value="ECO:0007669"/>
    <property type="project" value="UniProtKB-SubCell"/>
</dbReference>